<protein>
    <recommendedName>
        <fullName evidence="8">Kinase</fullName>
        <ecNumber evidence="8">2.7.-.-</ecNumber>
    </recommendedName>
</protein>
<dbReference type="GO" id="GO:0005737">
    <property type="term" value="C:cytoplasm"/>
    <property type="evidence" value="ECO:0007669"/>
    <property type="project" value="TreeGrafter"/>
</dbReference>
<evidence type="ECO:0000256" key="7">
    <source>
        <dbReference type="ARBA" id="ARBA00036525"/>
    </source>
</evidence>
<comment type="catalytic activity">
    <reaction evidence="6">
        <text>1D-myo-inositol 1,4,5-trisphosphate + 2 ATP = 1D-myo-inositol 1,3,4,5,6-pentakisphosphate + 2 ADP + 2 H(+)</text>
        <dbReference type="Rhea" id="RHEA:32359"/>
        <dbReference type="ChEBI" id="CHEBI:15378"/>
        <dbReference type="ChEBI" id="CHEBI:30616"/>
        <dbReference type="ChEBI" id="CHEBI:57733"/>
        <dbReference type="ChEBI" id="CHEBI:203600"/>
        <dbReference type="ChEBI" id="CHEBI:456216"/>
        <dbReference type="EC" id="2.7.1.151"/>
    </reaction>
</comment>
<sequence length="327" mass="37483">SGCQNITFLFSYFEFRFDVYSSLYRLLAFFFNSPRELNAEIKWIMDKQSSKLLPDGFAAFENQVAGHNLKDGRSPTGILKSADGFVLKPVTKHPQSETEIAFYENIFIKNEYACFRPFVPEFKGTTVLNILGLDITFLKLQDITKGYVKPCVMDVKIGSQTWDPNATESKRKTEDEKYQLSKKEFGFCIPGYQVYNLSSGSFNRMGKEQGRMLDKITLPLALKGFLNVNFHQSAFLIERFLQRLNAILDMWKTQKEVHIYSSSLLFAYDAHQLELFKTESSGVTPCWMNIMMIDFAHVVPACNTLDMNYISGLTNLIKLLQEIKSGK</sequence>
<dbReference type="PANTHER" id="PTHR12400:SF51">
    <property type="entry name" value="INOSITOL POLYPHOSPHATE MULTIKINASE"/>
    <property type="match status" value="1"/>
</dbReference>
<keyword evidence="4 8" id="KW-0418">Kinase</keyword>
<keyword evidence="3" id="KW-0547">Nucleotide-binding</keyword>
<evidence type="ECO:0000256" key="8">
    <source>
        <dbReference type="RuleBase" id="RU363090"/>
    </source>
</evidence>
<dbReference type="GO" id="GO:0032958">
    <property type="term" value="P:inositol phosphate biosynthetic process"/>
    <property type="evidence" value="ECO:0007669"/>
    <property type="project" value="InterPro"/>
</dbReference>
<dbReference type="EMBL" id="GDHC01005689">
    <property type="protein sequence ID" value="JAQ12940.1"/>
    <property type="molecule type" value="Transcribed_RNA"/>
</dbReference>
<comment type="similarity">
    <text evidence="1 8">Belongs to the inositol phosphokinase (IPK) family.</text>
</comment>
<dbReference type="PANTHER" id="PTHR12400">
    <property type="entry name" value="INOSITOL POLYPHOSPHATE KINASE"/>
    <property type="match status" value="1"/>
</dbReference>
<dbReference type="GO" id="GO:0005524">
    <property type="term" value="F:ATP binding"/>
    <property type="evidence" value="ECO:0007669"/>
    <property type="project" value="UniProtKB-KW"/>
</dbReference>
<dbReference type="SUPFAM" id="SSF56104">
    <property type="entry name" value="SAICAR synthase-like"/>
    <property type="match status" value="1"/>
</dbReference>
<dbReference type="Pfam" id="PF03770">
    <property type="entry name" value="IPK"/>
    <property type="match status" value="1"/>
</dbReference>
<dbReference type="GO" id="GO:0008440">
    <property type="term" value="F:inositol-1,4,5-trisphosphate 3-kinase activity"/>
    <property type="evidence" value="ECO:0007669"/>
    <property type="project" value="TreeGrafter"/>
</dbReference>
<name>A0A146M2Y1_LYGHE</name>
<dbReference type="GO" id="GO:0005634">
    <property type="term" value="C:nucleus"/>
    <property type="evidence" value="ECO:0007669"/>
    <property type="project" value="TreeGrafter"/>
</dbReference>
<proteinExistence type="inferred from homology"/>
<dbReference type="Gene3D" id="3.30.470.160">
    <property type="entry name" value="Inositol polyphosphate kinase"/>
    <property type="match status" value="1"/>
</dbReference>
<evidence type="ECO:0000256" key="2">
    <source>
        <dbReference type="ARBA" id="ARBA00022679"/>
    </source>
</evidence>
<accession>A0A146M2Y1</accession>
<evidence type="ECO:0000313" key="9">
    <source>
        <dbReference type="EMBL" id="JAQ12940.1"/>
    </source>
</evidence>
<organism evidence="9">
    <name type="scientific">Lygus hesperus</name>
    <name type="common">Western plant bug</name>
    <dbReference type="NCBI Taxonomy" id="30085"/>
    <lineage>
        <taxon>Eukaryota</taxon>
        <taxon>Metazoa</taxon>
        <taxon>Ecdysozoa</taxon>
        <taxon>Arthropoda</taxon>
        <taxon>Hexapoda</taxon>
        <taxon>Insecta</taxon>
        <taxon>Pterygota</taxon>
        <taxon>Neoptera</taxon>
        <taxon>Paraneoptera</taxon>
        <taxon>Hemiptera</taxon>
        <taxon>Heteroptera</taxon>
        <taxon>Panheteroptera</taxon>
        <taxon>Cimicomorpha</taxon>
        <taxon>Miridae</taxon>
        <taxon>Mirini</taxon>
        <taxon>Lygus</taxon>
    </lineage>
</organism>
<evidence type="ECO:0000256" key="3">
    <source>
        <dbReference type="ARBA" id="ARBA00022741"/>
    </source>
</evidence>
<evidence type="ECO:0000256" key="1">
    <source>
        <dbReference type="ARBA" id="ARBA00007374"/>
    </source>
</evidence>
<evidence type="ECO:0000256" key="6">
    <source>
        <dbReference type="ARBA" id="ARBA00036164"/>
    </source>
</evidence>
<evidence type="ECO:0000256" key="5">
    <source>
        <dbReference type="ARBA" id="ARBA00022840"/>
    </source>
</evidence>
<dbReference type="EC" id="2.7.-.-" evidence="8"/>
<keyword evidence="2 8" id="KW-0808">Transferase</keyword>
<dbReference type="AlphaFoldDB" id="A0A146M2Y1"/>
<dbReference type="GO" id="GO:0047326">
    <property type="term" value="F:inositol-1,3,4,6-tetrakisphosphate 5-kinase activity"/>
    <property type="evidence" value="ECO:0007669"/>
    <property type="project" value="RHEA"/>
</dbReference>
<gene>
    <name evidence="9" type="primary">Ipmk_1</name>
    <name evidence="9" type="ORF">g.30773</name>
</gene>
<dbReference type="InterPro" id="IPR005522">
    <property type="entry name" value="IPK"/>
</dbReference>
<feature type="non-terminal residue" evidence="9">
    <location>
        <position position="1"/>
    </location>
</feature>
<evidence type="ECO:0000256" key="4">
    <source>
        <dbReference type="ARBA" id="ARBA00022777"/>
    </source>
</evidence>
<comment type="catalytic activity">
    <reaction evidence="7">
        <text>1D-myo-inositol 1,3,4,6-tetrakisphosphate + ATP = 1D-myo-inositol 1,3,4,5,6-pentakisphosphate + ADP + H(+)</text>
        <dbReference type="Rhea" id="RHEA:12717"/>
        <dbReference type="ChEBI" id="CHEBI:15378"/>
        <dbReference type="ChEBI" id="CHEBI:30616"/>
        <dbReference type="ChEBI" id="CHEBI:57660"/>
        <dbReference type="ChEBI" id="CHEBI:57733"/>
        <dbReference type="ChEBI" id="CHEBI:456216"/>
        <dbReference type="EC" id="2.7.1.140"/>
    </reaction>
</comment>
<reference evidence="9" key="1">
    <citation type="journal article" date="2016" name="Gigascience">
        <title>De novo construction of an expanded transcriptome assembly for the western tarnished plant bug, Lygus hesperus.</title>
        <authorList>
            <person name="Tassone E.E."/>
            <person name="Geib S.M."/>
            <person name="Hall B."/>
            <person name="Fabrick J.A."/>
            <person name="Brent C.S."/>
            <person name="Hull J.J."/>
        </authorList>
    </citation>
    <scope>NUCLEOTIDE SEQUENCE</scope>
</reference>
<dbReference type="InterPro" id="IPR038286">
    <property type="entry name" value="IPK_sf"/>
</dbReference>
<keyword evidence="5" id="KW-0067">ATP-binding</keyword>